<dbReference type="Gene3D" id="3.40.630.30">
    <property type="match status" value="1"/>
</dbReference>
<dbReference type="Pfam" id="PF13302">
    <property type="entry name" value="Acetyltransf_3"/>
    <property type="match status" value="1"/>
</dbReference>
<feature type="domain" description="N-acetyltransferase" evidence="2">
    <location>
        <begin position="109"/>
        <end position="251"/>
    </location>
</feature>
<proteinExistence type="predicted"/>
<gene>
    <name evidence="3" type="ORF">Plil01_000761800</name>
</gene>
<dbReference type="InterPro" id="IPR016181">
    <property type="entry name" value="Acyl_CoA_acyltransferase"/>
</dbReference>
<dbReference type="PANTHER" id="PTHR43441:SF2">
    <property type="entry name" value="FAMILY ACETYLTRANSFERASE, PUTATIVE (AFU_ORTHOLOGUE AFUA_7G00850)-RELATED"/>
    <property type="match status" value="1"/>
</dbReference>
<evidence type="ECO:0000256" key="1">
    <source>
        <dbReference type="SAM" id="Phobius"/>
    </source>
</evidence>
<keyword evidence="1" id="KW-0812">Transmembrane</keyword>
<dbReference type="AlphaFoldDB" id="A0A9W6TPZ4"/>
<dbReference type="PANTHER" id="PTHR43441">
    <property type="entry name" value="RIBOSOMAL-PROTEIN-SERINE ACETYLTRANSFERASE"/>
    <property type="match status" value="1"/>
</dbReference>
<keyword evidence="1" id="KW-1133">Transmembrane helix</keyword>
<dbReference type="InterPro" id="IPR051908">
    <property type="entry name" value="Ribosomal_N-acetyltransferase"/>
</dbReference>
<dbReference type="PROSITE" id="PS51186">
    <property type="entry name" value="GNAT"/>
    <property type="match status" value="1"/>
</dbReference>
<dbReference type="GO" id="GO:1990189">
    <property type="term" value="F:protein N-terminal-serine acetyltransferase activity"/>
    <property type="evidence" value="ECO:0007669"/>
    <property type="project" value="TreeGrafter"/>
</dbReference>
<evidence type="ECO:0000313" key="4">
    <source>
        <dbReference type="Proteomes" id="UP001165083"/>
    </source>
</evidence>
<dbReference type="SUPFAM" id="SSF55729">
    <property type="entry name" value="Acyl-CoA N-acyltransferases (Nat)"/>
    <property type="match status" value="1"/>
</dbReference>
<dbReference type="EMBL" id="BSXW01000356">
    <property type="protein sequence ID" value="GMF19837.1"/>
    <property type="molecule type" value="Genomic_DNA"/>
</dbReference>
<keyword evidence="4" id="KW-1185">Reference proteome</keyword>
<sequence>MLTPAVLIGIAAGALVFVGSLLAVFLLLRQGGSFERMSQEAVGLPAALGEQKPLLYDELLAKAAALSARPPPLGPDASLRGKRVGVRDFAASRDAADLFAVSCGEPRGGVLRDLKFDADEMIWRYLPHGPFASPKELEKFYAAEEADARHFVLTDRESEQPIGMLTLGEHSPRNLRIELMNLWLAPAFQGTAALTEVVLLVLKHLFDNGYRRVEWRCDGHNVRARRAAHSLGFTFEGVMRKHRIVKNCNCDTVVFAAINNEWGVMEDHLQHKLRQALQKEGSGSPLELETKKTR</sequence>
<feature type="transmembrane region" description="Helical" evidence="1">
    <location>
        <begin position="6"/>
        <end position="28"/>
    </location>
</feature>
<evidence type="ECO:0000313" key="3">
    <source>
        <dbReference type="EMBL" id="GMF19837.1"/>
    </source>
</evidence>
<keyword evidence="1" id="KW-0472">Membrane</keyword>
<protein>
    <submittedName>
        <fullName evidence="3">Unnamed protein product</fullName>
    </submittedName>
</protein>
<dbReference type="GO" id="GO:0008999">
    <property type="term" value="F:protein-N-terminal-alanine acetyltransferase activity"/>
    <property type="evidence" value="ECO:0007669"/>
    <property type="project" value="TreeGrafter"/>
</dbReference>
<name>A0A9W6TPZ4_9STRA</name>
<accession>A0A9W6TPZ4</accession>
<organism evidence="3 4">
    <name type="scientific">Phytophthora lilii</name>
    <dbReference type="NCBI Taxonomy" id="2077276"/>
    <lineage>
        <taxon>Eukaryota</taxon>
        <taxon>Sar</taxon>
        <taxon>Stramenopiles</taxon>
        <taxon>Oomycota</taxon>
        <taxon>Peronosporomycetes</taxon>
        <taxon>Peronosporales</taxon>
        <taxon>Peronosporaceae</taxon>
        <taxon>Phytophthora</taxon>
    </lineage>
</organism>
<evidence type="ECO:0000259" key="2">
    <source>
        <dbReference type="PROSITE" id="PS51186"/>
    </source>
</evidence>
<dbReference type="OrthoDB" id="41238at2759"/>
<dbReference type="Proteomes" id="UP001165083">
    <property type="component" value="Unassembled WGS sequence"/>
</dbReference>
<reference evidence="3" key="1">
    <citation type="submission" date="2023-04" db="EMBL/GenBank/DDBJ databases">
        <title>Phytophthora lilii NBRC 32176.</title>
        <authorList>
            <person name="Ichikawa N."/>
            <person name="Sato H."/>
            <person name="Tonouchi N."/>
        </authorList>
    </citation>
    <scope>NUCLEOTIDE SEQUENCE</scope>
    <source>
        <strain evidence="3">NBRC 32176</strain>
    </source>
</reference>
<dbReference type="InterPro" id="IPR000182">
    <property type="entry name" value="GNAT_dom"/>
</dbReference>
<comment type="caution">
    <text evidence="3">The sequence shown here is derived from an EMBL/GenBank/DDBJ whole genome shotgun (WGS) entry which is preliminary data.</text>
</comment>